<gene>
    <name evidence="2" type="ORF">I4J41_07105</name>
</gene>
<feature type="domain" description="IrrE N-terminal-like" evidence="1">
    <location>
        <begin position="15"/>
        <end position="96"/>
    </location>
</feature>
<dbReference type="RefSeq" id="WP_197690172.1">
    <property type="nucleotide sequence ID" value="NZ_JADQUG010000024.1"/>
</dbReference>
<evidence type="ECO:0000313" key="3">
    <source>
        <dbReference type="Proteomes" id="UP000615580"/>
    </source>
</evidence>
<sequence length="109" mass="12050">MTGTLSPYDLGGWFPDKRLILIARDQSPADRLHTMAHELGHALYGHPAGHCPRNERVAEEFAASLLVDPHAYVEAELLFGPHSGAIAHELGVTVSLIKTWRGLYERIVI</sequence>
<comment type="caution">
    <text evidence="2">The sequence shown here is derived from an EMBL/GenBank/DDBJ whole genome shotgun (WGS) entry which is preliminary data.</text>
</comment>
<dbReference type="InterPro" id="IPR010359">
    <property type="entry name" value="IrrE_HExxH"/>
</dbReference>
<organism evidence="2 3">
    <name type="scientific">Corynebacterium belfantii</name>
    <dbReference type="NCBI Taxonomy" id="2014537"/>
    <lineage>
        <taxon>Bacteria</taxon>
        <taxon>Bacillati</taxon>
        <taxon>Actinomycetota</taxon>
        <taxon>Actinomycetes</taxon>
        <taxon>Mycobacteriales</taxon>
        <taxon>Corynebacteriaceae</taxon>
        <taxon>Corynebacterium</taxon>
    </lineage>
</organism>
<dbReference type="Pfam" id="PF06114">
    <property type="entry name" value="Peptidase_M78"/>
    <property type="match status" value="1"/>
</dbReference>
<name>A0ABS0LDW8_9CORY</name>
<reference evidence="2 3" key="1">
    <citation type="journal article" date="2020" name="J. Clin. Microbiol.">
        <title>Assessing the Genetic Diversity of Austrian Corynebacterium diphtheriae Clinical Isolates, 2011-2019.</title>
        <authorList>
            <person name="Schaeffer J."/>
            <person name="Huhulescu S."/>
            <person name="Stoeger A."/>
            <person name="Allerberger F."/>
            <person name="Ruppitsch W."/>
        </authorList>
    </citation>
    <scope>NUCLEOTIDE SEQUENCE [LARGE SCALE GENOMIC DNA]</scope>
    <source>
        <strain evidence="2 3">04-17</strain>
    </source>
</reference>
<dbReference type="EMBL" id="JADQUG010000024">
    <property type="protein sequence ID" value="MBG9354374.1"/>
    <property type="molecule type" value="Genomic_DNA"/>
</dbReference>
<accession>A0ABS0LDW8</accession>
<evidence type="ECO:0000259" key="1">
    <source>
        <dbReference type="Pfam" id="PF06114"/>
    </source>
</evidence>
<proteinExistence type="predicted"/>
<evidence type="ECO:0000313" key="2">
    <source>
        <dbReference type="EMBL" id="MBG9354374.1"/>
    </source>
</evidence>
<keyword evidence="3" id="KW-1185">Reference proteome</keyword>
<dbReference type="Proteomes" id="UP000615580">
    <property type="component" value="Unassembled WGS sequence"/>
</dbReference>
<dbReference type="Gene3D" id="1.10.10.2910">
    <property type="match status" value="1"/>
</dbReference>
<protein>
    <submittedName>
        <fullName evidence="2">ImmA/IrrE family metallo-endopeptidase</fullName>
    </submittedName>
</protein>